<evidence type="ECO:0000256" key="1">
    <source>
        <dbReference type="SAM" id="MobiDB-lite"/>
    </source>
</evidence>
<sequence>MASSTDDNRSLGGLHHGLPPIRVSYSGSQISGTPTSPRRAKMENTPALRRKRVPADLNQVHPLLDPLSARPSRLQPPIHLPDPMRLLLTDTPSQRYGQGHGQNQGHIASGSGRPAAPPEPKS</sequence>
<dbReference type="AlphaFoldDB" id="T0LW10"/>
<proteinExistence type="predicted"/>
<dbReference type="OrthoDB" id="4837681at2759"/>
<accession>T0LW10</accession>
<dbReference type="HOGENOM" id="CLU_2026536_0_0_1"/>
<feature type="compositionally biased region" description="Polar residues" evidence="1">
    <location>
        <begin position="25"/>
        <end position="36"/>
    </location>
</feature>
<evidence type="ECO:0000313" key="2">
    <source>
        <dbReference type="EMBL" id="EQB52550.1"/>
    </source>
</evidence>
<feature type="region of interest" description="Disordered" evidence="1">
    <location>
        <begin position="1"/>
        <end position="122"/>
    </location>
</feature>
<protein>
    <submittedName>
        <fullName evidence="2">Uncharacterized protein</fullName>
    </submittedName>
</protein>
<comment type="caution">
    <text evidence="2">The sequence shown here is derived from an EMBL/GenBank/DDBJ whole genome shotgun (WGS) entry which is preliminary data.</text>
</comment>
<feature type="compositionally biased region" description="Polar residues" evidence="1">
    <location>
        <begin position="90"/>
        <end position="106"/>
    </location>
</feature>
<dbReference type="Proteomes" id="UP000015530">
    <property type="component" value="Unassembled WGS sequence"/>
</dbReference>
<name>T0LW10_COLGC</name>
<organism evidence="2 3">
    <name type="scientific">Colletotrichum gloeosporioides (strain Cg-14)</name>
    <name type="common">Anthracnose fungus</name>
    <name type="synonym">Glomerella cingulata</name>
    <dbReference type="NCBI Taxonomy" id="1237896"/>
    <lineage>
        <taxon>Eukaryota</taxon>
        <taxon>Fungi</taxon>
        <taxon>Dikarya</taxon>
        <taxon>Ascomycota</taxon>
        <taxon>Pezizomycotina</taxon>
        <taxon>Sordariomycetes</taxon>
        <taxon>Hypocreomycetidae</taxon>
        <taxon>Glomerellales</taxon>
        <taxon>Glomerellaceae</taxon>
        <taxon>Colletotrichum</taxon>
        <taxon>Colletotrichum gloeosporioides species complex</taxon>
    </lineage>
</organism>
<evidence type="ECO:0000313" key="3">
    <source>
        <dbReference type="Proteomes" id="UP000015530"/>
    </source>
</evidence>
<reference evidence="3" key="1">
    <citation type="journal article" date="2013" name="Mol. Plant Microbe Interact.">
        <title>Global aspects of pacC regulation of pathogenicity genes in Colletotrichum gloeosporioides as revealed by transcriptome analysis.</title>
        <authorList>
            <person name="Alkan N."/>
            <person name="Meng X."/>
            <person name="Friedlander G."/>
            <person name="Reuveni E."/>
            <person name="Sukno S."/>
            <person name="Sherman A."/>
            <person name="Thon M."/>
            <person name="Fluhr R."/>
            <person name="Prusky D."/>
        </authorList>
    </citation>
    <scope>NUCLEOTIDE SEQUENCE [LARGE SCALE GENOMIC DNA]</scope>
    <source>
        <strain evidence="3">Cg-14</strain>
    </source>
</reference>
<dbReference type="EMBL" id="AMYD01001576">
    <property type="protein sequence ID" value="EQB52550.1"/>
    <property type="molecule type" value="Genomic_DNA"/>
</dbReference>
<gene>
    <name evidence="2" type="ORF">CGLO_07822</name>
</gene>